<protein>
    <submittedName>
        <fullName evidence="2">Uncharacterized protein</fullName>
    </submittedName>
</protein>
<evidence type="ECO:0000313" key="2">
    <source>
        <dbReference type="EMBL" id="TJZ72072.1"/>
    </source>
</evidence>
<evidence type="ECO:0000256" key="1">
    <source>
        <dbReference type="SAM" id="Phobius"/>
    </source>
</evidence>
<organism evidence="2 3">
    <name type="scientific">Chitiniphilus eburneus</name>
    <dbReference type="NCBI Taxonomy" id="2571148"/>
    <lineage>
        <taxon>Bacteria</taxon>
        <taxon>Pseudomonadati</taxon>
        <taxon>Pseudomonadota</taxon>
        <taxon>Betaproteobacteria</taxon>
        <taxon>Neisseriales</taxon>
        <taxon>Chitinibacteraceae</taxon>
        <taxon>Chitiniphilus</taxon>
    </lineage>
</organism>
<reference evidence="2 3" key="1">
    <citation type="submission" date="2019-04" db="EMBL/GenBank/DDBJ databases">
        <title>Chitiniphilus eburnea sp. nov., a novel chitinolytic bacterium isolated from aquaculture sludge.</title>
        <authorList>
            <person name="Sheng M."/>
        </authorList>
    </citation>
    <scope>NUCLEOTIDE SEQUENCE [LARGE SCALE GENOMIC DNA]</scope>
    <source>
        <strain evidence="2 3">HX-2-15</strain>
    </source>
</reference>
<keyword evidence="1" id="KW-0812">Transmembrane</keyword>
<gene>
    <name evidence="2" type="ORF">FAZ21_13150</name>
</gene>
<dbReference type="AlphaFoldDB" id="A0A4U0PWV6"/>
<keyword evidence="3" id="KW-1185">Reference proteome</keyword>
<keyword evidence="1" id="KW-0472">Membrane</keyword>
<dbReference type="RefSeq" id="WP_136773900.1">
    <property type="nucleotide sequence ID" value="NZ_CP156074.1"/>
</dbReference>
<evidence type="ECO:0000313" key="3">
    <source>
        <dbReference type="Proteomes" id="UP000310016"/>
    </source>
</evidence>
<proteinExistence type="predicted"/>
<accession>A0A4U0PWV6</accession>
<keyword evidence="1" id="KW-1133">Transmembrane helix</keyword>
<name>A0A4U0PWV6_9NEIS</name>
<comment type="caution">
    <text evidence="2">The sequence shown here is derived from an EMBL/GenBank/DDBJ whole genome shotgun (WGS) entry which is preliminary data.</text>
</comment>
<dbReference type="Proteomes" id="UP000310016">
    <property type="component" value="Unassembled WGS sequence"/>
</dbReference>
<dbReference type="EMBL" id="SUMF01000015">
    <property type="protein sequence ID" value="TJZ72072.1"/>
    <property type="molecule type" value="Genomic_DNA"/>
</dbReference>
<sequence>MFLTLLLVTLVVATVVSLLVALAFSKPIDSILKRIIADEISVAWLKYLKFAILVVGVSAGVRIYELEKYITPARWDKEARVVSLTTERWVLELYRTVIEALQGIAWLLLVFFIFALIAYVIVRIAEMRQGGAADRAKG</sequence>
<feature type="transmembrane region" description="Helical" evidence="1">
    <location>
        <begin position="103"/>
        <end position="122"/>
    </location>
</feature>
<dbReference type="OrthoDB" id="2111593at2"/>